<dbReference type="RefSeq" id="XP_026285385.1">
    <property type="nucleotide sequence ID" value="XM_026429600.2"/>
</dbReference>
<keyword evidence="4" id="KW-0800">Toxin</keyword>
<keyword evidence="3" id="KW-0964">Secreted</keyword>
<keyword evidence="9" id="KW-1185">Reference proteome</keyword>
<evidence type="ECO:0000313" key="10">
    <source>
        <dbReference type="RefSeq" id="XP_026285384.1"/>
    </source>
</evidence>
<feature type="chain" id="PRO_5044639511" evidence="8">
    <location>
        <begin position="26"/>
        <end position="112"/>
    </location>
</feature>
<dbReference type="KEGG" id="foc:113211276"/>
<sequence>MVAKLGLCFLFLVAVCVVCPPSVQGAGGVDSKRCADNSRSCSSSDECCSGCCTLGTCNPLDRCSAQSQGACAVHYCPPDKECYLQVVQCVTAPCPPLPACRPKNSNDYDNYD</sequence>
<evidence type="ECO:0000313" key="9">
    <source>
        <dbReference type="Proteomes" id="UP000504606"/>
    </source>
</evidence>
<evidence type="ECO:0000256" key="8">
    <source>
        <dbReference type="SAM" id="SignalP"/>
    </source>
</evidence>
<gene>
    <name evidence="10 11" type="primary">LOC113211276</name>
</gene>
<dbReference type="InterPro" id="IPR012632">
    <property type="entry name" value="Scorpion_calcine"/>
</dbReference>
<dbReference type="RefSeq" id="XP_026285384.1">
    <property type="nucleotide sequence ID" value="XM_026429599.2"/>
</dbReference>
<evidence type="ECO:0000256" key="7">
    <source>
        <dbReference type="ARBA" id="ARBA00023297"/>
    </source>
</evidence>
<evidence type="ECO:0000256" key="5">
    <source>
        <dbReference type="ARBA" id="ARBA00022831"/>
    </source>
</evidence>
<protein>
    <submittedName>
        <fullName evidence="10 11">Uncharacterized protein LOC113211276</fullName>
    </submittedName>
</protein>
<dbReference type="Proteomes" id="UP000504606">
    <property type="component" value="Unplaced"/>
</dbReference>
<comment type="subcellular location">
    <subcellularLocation>
        <location evidence="1">Secreted</location>
    </subcellularLocation>
</comment>
<evidence type="ECO:0000256" key="3">
    <source>
        <dbReference type="ARBA" id="ARBA00022525"/>
    </source>
</evidence>
<dbReference type="GO" id="GO:0019855">
    <property type="term" value="F:calcium channel inhibitor activity"/>
    <property type="evidence" value="ECO:0007669"/>
    <property type="project" value="InterPro"/>
</dbReference>
<evidence type="ECO:0000313" key="11">
    <source>
        <dbReference type="RefSeq" id="XP_026285385.1"/>
    </source>
</evidence>
<dbReference type="GeneID" id="113211276"/>
<evidence type="ECO:0000256" key="2">
    <source>
        <dbReference type="ARBA" id="ARBA00008992"/>
    </source>
</evidence>
<accession>A0A6J1T1D3</accession>
<name>A0A6J1T1D3_FRAOC</name>
<dbReference type="AlphaFoldDB" id="A0A6J1T1D3"/>
<keyword evidence="7" id="KW-0872">Ion channel impairing toxin</keyword>
<dbReference type="GO" id="GO:0005576">
    <property type="term" value="C:extracellular region"/>
    <property type="evidence" value="ECO:0007669"/>
    <property type="project" value="UniProtKB-SubCell"/>
</dbReference>
<keyword evidence="7" id="KW-1219">Ryanodine-sensitive calcium-release channel impairing toxin</keyword>
<organism evidence="9 11">
    <name type="scientific">Frankliniella occidentalis</name>
    <name type="common">Western flower thrips</name>
    <name type="synonym">Euthrips occidentalis</name>
    <dbReference type="NCBI Taxonomy" id="133901"/>
    <lineage>
        <taxon>Eukaryota</taxon>
        <taxon>Metazoa</taxon>
        <taxon>Ecdysozoa</taxon>
        <taxon>Arthropoda</taxon>
        <taxon>Hexapoda</taxon>
        <taxon>Insecta</taxon>
        <taxon>Pterygota</taxon>
        <taxon>Neoptera</taxon>
        <taxon>Paraneoptera</taxon>
        <taxon>Thysanoptera</taxon>
        <taxon>Terebrantia</taxon>
        <taxon>Thripoidea</taxon>
        <taxon>Thripidae</taxon>
        <taxon>Frankliniella</taxon>
    </lineage>
</organism>
<evidence type="ECO:0000256" key="4">
    <source>
        <dbReference type="ARBA" id="ARBA00022656"/>
    </source>
</evidence>
<keyword evidence="8" id="KW-0732">Signal</keyword>
<evidence type="ECO:0000256" key="1">
    <source>
        <dbReference type="ARBA" id="ARBA00004613"/>
    </source>
</evidence>
<keyword evidence="5" id="KW-0108">Calcium channel impairing toxin</keyword>
<dbReference type="PROSITE" id="PS60028">
    <property type="entry name" value="SCORPION_CALCINE"/>
    <property type="match status" value="1"/>
</dbReference>
<proteinExistence type="inferred from homology"/>
<keyword evidence="6" id="KW-1015">Disulfide bond</keyword>
<comment type="similarity">
    <text evidence="2">Belongs to the scorpion calcin family.</text>
</comment>
<reference evidence="10 11" key="1">
    <citation type="submission" date="2025-04" db="UniProtKB">
        <authorList>
            <consortium name="RefSeq"/>
        </authorList>
    </citation>
    <scope>IDENTIFICATION</scope>
    <source>
        <tissue evidence="10 11">Whole organism</tissue>
    </source>
</reference>
<evidence type="ECO:0000256" key="6">
    <source>
        <dbReference type="ARBA" id="ARBA00023157"/>
    </source>
</evidence>
<feature type="signal peptide" evidence="8">
    <location>
        <begin position="1"/>
        <end position="25"/>
    </location>
</feature>
<dbReference type="GO" id="GO:0090729">
    <property type="term" value="F:toxin activity"/>
    <property type="evidence" value="ECO:0007669"/>
    <property type="project" value="UniProtKB-KW"/>
</dbReference>
<dbReference type="OrthoDB" id="152433at2759"/>